<proteinExistence type="predicted"/>
<dbReference type="EMBL" id="JAMZIH010008778">
    <property type="protein sequence ID" value="KAJ1671380.1"/>
    <property type="molecule type" value="Genomic_DNA"/>
</dbReference>
<dbReference type="Proteomes" id="UP001145114">
    <property type="component" value="Unassembled WGS sequence"/>
</dbReference>
<feature type="non-terminal residue" evidence="1">
    <location>
        <position position="197"/>
    </location>
</feature>
<organism evidence="1 2">
    <name type="scientific">Spiromyces aspiralis</name>
    <dbReference type="NCBI Taxonomy" id="68401"/>
    <lineage>
        <taxon>Eukaryota</taxon>
        <taxon>Fungi</taxon>
        <taxon>Fungi incertae sedis</taxon>
        <taxon>Zoopagomycota</taxon>
        <taxon>Kickxellomycotina</taxon>
        <taxon>Kickxellomycetes</taxon>
        <taxon>Kickxellales</taxon>
        <taxon>Kickxellaceae</taxon>
        <taxon>Spiromyces</taxon>
    </lineage>
</organism>
<evidence type="ECO:0000313" key="1">
    <source>
        <dbReference type="EMBL" id="KAJ1671380.1"/>
    </source>
</evidence>
<gene>
    <name evidence="1" type="primary">ERC1_18</name>
    <name evidence="1" type="ORF">EV182_007663</name>
</gene>
<evidence type="ECO:0000313" key="2">
    <source>
        <dbReference type="Proteomes" id="UP001145114"/>
    </source>
</evidence>
<comment type="caution">
    <text evidence="1">The sequence shown here is derived from an EMBL/GenBank/DDBJ whole genome shotgun (WGS) entry which is preliminary data.</text>
</comment>
<keyword evidence="2" id="KW-1185">Reference proteome</keyword>
<sequence>MAANLGGAQQHQQQQPGYSTVATLPSSSSSTPLLASSSSSPSPSEATPLLLLPDPTANVAHTDSAATLCWTAGPVDESNLDDPRALRRAVKEEAVWLTVSGLSMMITYLCQFSFGFINVLALAHLGTKELGAASLAITTNNVINYAPTIGYAGALDTFCSTAFTASSDKRVVGFHLQRGFFAAVLHYCLTFPFLWNI</sequence>
<name>A0ACC1H9A8_9FUNG</name>
<accession>A0ACC1H9A8</accession>
<reference evidence="1" key="1">
    <citation type="submission" date="2022-06" db="EMBL/GenBank/DDBJ databases">
        <title>Phylogenomic reconstructions and comparative analyses of Kickxellomycotina fungi.</title>
        <authorList>
            <person name="Reynolds N.K."/>
            <person name="Stajich J.E."/>
            <person name="Barry K."/>
            <person name="Grigoriev I.V."/>
            <person name="Crous P."/>
            <person name="Smith M.E."/>
        </authorList>
    </citation>
    <scope>NUCLEOTIDE SEQUENCE</scope>
    <source>
        <strain evidence="1">RSA 2271</strain>
    </source>
</reference>
<protein>
    <submittedName>
        <fullName evidence="1">Ethionine resistance protein</fullName>
    </submittedName>
</protein>